<dbReference type="PANTHER" id="PTHR23513:SF11">
    <property type="entry name" value="STAPHYLOFERRIN A TRANSPORTER"/>
    <property type="match status" value="1"/>
</dbReference>
<comment type="caution">
    <text evidence="9">The sequence shown here is derived from an EMBL/GenBank/DDBJ whole genome shotgun (WGS) entry which is preliminary data.</text>
</comment>
<evidence type="ECO:0000313" key="9">
    <source>
        <dbReference type="EMBL" id="MFD1891102.1"/>
    </source>
</evidence>
<keyword evidence="3" id="KW-1003">Cell membrane</keyword>
<name>A0ABW4RXP5_9ACTN</name>
<feature type="transmembrane region" description="Helical" evidence="7">
    <location>
        <begin position="20"/>
        <end position="37"/>
    </location>
</feature>
<dbReference type="PROSITE" id="PS50850">
    <property type="entry name" value="MFS"/>
    <property type="match status" value="1"/>
</dbReference>
<keyword evidence="4 7" id="KW-0812">Transmembrane</keyword>
<evidence type="ECO:0000259" key="8">
    <source>
        <dbReference type="PROSITE" id="PS50850"/>
    </source>
</evidence>
<accession>A0ABW4RXP5</accession>
<evidence type="ECO:0000256" key="6">
    <source>
        <dbReference type="ARBA" id="ARBA00023136"/>
    </source>
</evidence>
<gene>
    <name evidence="9" type="ORF">ACFSCS_13055</name>
</gene>
<dbReference type="CDD" id="cd06173">
    <property type="entry name" value="MFS_MefA_like"/>
    <property type="match status" value="1"/>
</dbReference>
<keyword evidence="10" id="KW-1185">Reference proteome</keyword>
<feature type="transmembrane region" description="Helical" evidence="7">
    <location>
        <begin position="230"/>
        <end position="254"/>
    </location>
</feature>
<organism evidence="9 10">
    <name type="scientific">Luteococcus peritonei</name>
    <dbReference type="NCBI Taxonomy" id="88874"/>
    <lineage>
        <taxon>Bacteria</taxon>
        <taxon>Bacillati</taxon>
        <taxon>Actinomycetota</taxon>
        <taxon>Actinomycetes</taxon>
        <taxon>Propionibacteriales</taxon>
        <taxon>Propionibacteriaceae</taxon>
        <taxon>Luteococcus</taxon>
    </lineage>
</organism>
<feature type="transmembrane region" description="Helical" evidence="7">
    <location>
        <begin position="318"/>
        <end position="340"/>
    </location>
</feature>
<dbReference type="Gene3D" id="1.20.1250.20">
    <property type="entry name" value="MFS general substrate transporter like domains"/>
    <property type="match status" value="1"/>
</dbReference>
<feature type="transmembrane region" description="Helical" evidence="7">
    <location>
        <begin position="141"/>
        <end position="161"/>
    </location>
</feature>
<dbReference type="InterPro" id="IPR036259">
    <property type="entry name" value="MFS_trans_sf"/>
</dbReference>
<evidence type="ECO:0000256" key="5">
    <source>
        <dbReference type="ARBA" id="ARBA00022989"/>
    </source>
</evidence>
<feature type="transmembrane region" description="Helical" evidence="7">
    <location>
        <begin position="87"/>
        <end position="107"/>
    </location>
</feature>
<feature type="transmembrane region" description="Helical" evidence="7">
    <location>
        <begin position="352"/>
        <end position="372"/>
    </location>
</feature>
<evidence type="ECO:0000256" key="7">
    <source>
        <dbReference type="SAM" id="Phobius"/>
    </source>
</evidence>
<keyword evidence="5 7" id="KW-1133">Transmembrane helix</keyword>
<feature type="transmembrane region" description="Helical" evidence="7">
    <location>
        <begin position="266"/>
        <end position="285"/>
    </location>
</feature>
<dbReference type="EMBL" id="JBHUFZ010000028">
    <property type="protein sequence ID" value="MFD1891102.1"/>
    <property type="molecule type" value="Genomic_DNA"/>
</dbReference>
<dbReference type="Proteomes" id="UP001597326">
    <property type="component" value="Unassembled WGS sequence"/>
</dbReference>
<keyword evidence="6 7" id="KW-0472">Membrane</keyword>
<keyword evidence="2" id="KW-0813">Transport</keyword>
<feature type="transmembrane region" description="Helical" evidence="7">
    <location>
        <begin position="173"/>
        <end position="199"/>
    </location>
</feature>
<proteinExistence type="predicted"/>
<sequence length="438" mass="46862">MSEAVAAPRSTFASFAVHNYRLFFSGAIVSNVGTWMYRVAQDWLVLTILTDHSSSALGIVTGLQFLPIPFLAPYAGSIADRFPKRRILMITQALLGLNALAMFLLVATGQAELWHVFVLAFLTGVVTAFDNPTRQAFVSEMVPLGLVSNAVGLNSASFNSARLLGPGLAGLMIAAWGVAPAMAVNAVSFLAVLASLFFMRSDELSPAPMRKNGKGAVREGMRYVLRRPDIMVVLLMVFVLGTFGMNFQITNALMATKVFGKGPGEYGLLGSIMAIGTLAAALIAARRQRPRLRILLTALGGFAICTALLGAAPTYLSYALLLIPTGLCALTMMTCANATVQLASDPEVRGRVMALYMAIFMGGTPLGAPLIGWVGDAFGPRWTIWVGALATGLTFVGVLAWFVRERGVRLRLRAGWPPRVQVWTVEDVRAAQVSAEAD</sequence>
<dbReference type="RefSeq" id="WP_343874156.1">
    <property type="nucleotide sequence ID" value="NZ_BAAAIX010000026.1"/>
</dbReference>
<evidence type="ECO:0000256" key="2">
    <source>
        <dbReference type="ARBA" id="ARBA00022448"/>
    </source>
</evidence>
<evidence type="ECO:0000256" key="1">
    <source>
        <dbReference type="ARBA" id="ARBA00004651"/>
    </source>
</evidence>
<dbReference type="Pfam" id="PF05977">
    <property type="entry name" value="MFS_3"/>
    <property type="match status" value="1"/>
</dbReference>
<feature type="domain" description="Major facilitator superfamily (MFS) profile" evidence="8">
    <location>
        <begin position="11"/>
        <end position="409"/>
    </location>
</feature>
<evidence type="ECO:0000256" key="4">
    <source>
        <dbReference type="ARBA" id="ARBA00022692"/>
    </source>
</evidence>
<feature type="transmembrane region" description="Helical" evidence="7">
    <location>
        <begin position="113"/>
        <end position="129"/>
    </location>
</feature>
<dbReference type="InterPro" id="IPR010290">
    <property type="entry name" value="TM_effector"/>
</dbReference>
<feature type="transmembrane region" description="Helical" evidence="7">
    <location>
        <begin position="384"/>
        <end position="403"/>
    </location>
</feature>
<protein>
    <submittedName>
        <fullName evidence="9">MFS transporter</fullName>
    </submittedName>
</protein>
<feature type="transmembrane region" description="Helical" evidence="7">
    <location>
        <begin position="57"/>
        <end position="75"/>
    </location>
</feature>
<dbReference type="InterPro" id="IPR020846">
    <property type="entry name" value="MFS_dom"/>
</dbReference>
<feature type="transmembrane region" description="Helical" evidence="7">
    <location>
        <begin position="292"/>
        <end position="312"/>
    </location>
</feature>
<reference evidence="10" key="1">
    <citation type="journal article" date="2019" name="Int. J. Syst. Evol. Microbiol.">
        <title>The Global Catalogue of Microorganisms (GCM) 10K type strain sequencing project: providing services to taxonomists for standard genome sequencing and annotation.</title>
        <authorList>
            <consortium name="The Broad Institute Genomics Platform"/>
            <consortium name="The Broad Institute Genome Sequencing Center for Infectious Disease"/>
            <person name="Wu L."/>
            <person name="Ma J."/>
        </authorList>
    </citation>
    <scope>NUCLEOTIDE SEQUENCE [LARGE SCALE GENOMIC DNA]</scope>
    <source>
        <strain evidence="10">CAIM 431</strain>
    </source>
</reference>
<evidence type="ECO:0000256" key="3">
    <source>
        <dbReference type="ARBA" id="ARBA00022475"/>
    </source>
</evidence>
<evidence type="ECO:0000313" key="10">
    <source>
        <dbReference type="Proteomes" id="UP001597326"/>
    </source>
</evidence>
<dbReference type="PANTHER" id="PTHR23513">
    <property type="entry name" value="INTEGRAL MEMBRANE EFFLUX PROTEIN-RELATED"/>
    <property type="match status" value="1"/>
</dbReference>
<dbReference type="SUPFAM" id="SSF103473">
    <property type="entry name" value="MFS general substrate transporter"/>
    <property type="match status" value="1"/>
</dbReference>
<comment type="subcellular location">
    <subcellularLocation>
        <location evidence="1">Cell membrane</location>
        <topology evidence="1">Multi-pass membrane protein</topology>
    </subcellularLocation>
</comment>